<feature type="transmembrane region" description="Helical" evidence="1">
    <location>
        <begin position="262"/>
        <end position="284"/>
    </location>
</feature>
<organism evidence="2 3">
    <name type="scientific">Brevundimonas alba</name>
    <dbReference type="NCBI Taxonomy" id="74314"/>
    <lineage>
        <taxon>Bacteria</taxon>
        <taxon>Pseudomonadati</taxon>
        <taxon>Pseudomonadota</taxon>
        <taxon>Alphaproteobacteria</taxon>
        <taxon>Caulobacterales</taxon>
        <taxon>Caulobacteraceae</taxon>
        <taxon>Brevundimonas</taxon>
    </lineage>
</organism>
<evidence type="ECO:0000256" key="1">
    <source>
        <dbReference type="SAM" id="Phobius"/>
    </source>
</evidence>
<dbReference type="RefSeq" id="WP_168048721.1">
    <property type="nucleotide sequence ID" value="NZ_JAATJM010000002.1"/>
</dbReference>
<keyword evidence="1" id="KW-0472">Membrane</keyword>
<dbReference type="Proteomes" id="UP000587415">
    <property type="component" value="Unassembled WGS sequence"/>
</dbReference>
<protein>
    <recommendedName>
        <fullName evidence="4">Glycerophosphoryl diester phosphodiesterase membrane domain-containing protein</fullName>
    </recommendedName>
</protein>
<feature type="transmembrane region" description="Helical" evidence="1">
    <location>
        <begin position="158"/>
        <end position="179"/>
    </location>
</feature>
<dbReference type="AlphaFoldDB" id="A0A7X5YM43"/>
<accession>A0A7X5YM43</accession>
<dbReference type="EMBL" id="JAATJM010000002">
    <property type="protein sequence ID" value="NJC42480.1"/>
    <property type="molecule type" value="Genomic_DNA"/>
</dbReference>
<name>A0A7X5YM43_9CAUL</name>
<sequence length="308" mass="32771">MPFSITDAAFEGFRVMRRAPLAVLMWGLAYLVMLVLIVLLCGTAIFSMMQGASMVENDPASAMAAFGSLMMVYAVGIPLSMIAAAVVVAATCRAVLTPDKPGFFYMRLGGAELRLFGAYLVLTIGALAIIFAFVMVMALIFGGAAMANAGTGGAMPTAAIALIYPLIFGALILWVWLAVRLSLVAPITVAEGRFALGRSWAATKGRFWTLLDLGAATMVRWFIVYMAMVVLMMFVAMVGVSAFQPDALASMEQSPQTHWSAILPLVIAYIVFIAGFSAIQFTVISTPFAAFYRDVIAPKPAPATETAA</sequence>
<evidence type="ECO:0000313" key="2">
    <source>
        <dbReference type="EMBL" id="NJC42480.1"/>
    </source>
</evidence>
<evidence type="ECO:0000313" key="3">
    <source>
        <dbReference type="Proteomes" id="UP000587415"/>
    </source>
</evidence>
<feature type="transmembrane region" description="Helical" evidence="1">
    <location>
        <begin position="69"/>
        <end position="96"/>
    </location>
</feature>
<feature type="transmembrane region" description="Helical" evidence="1">
    <location>
        <begin position="21"/>
        <end position="49"/>
    </location>
</feature>
<proteinExistence type="predicted"/>
<keyword evidence="1" id="KW-0812">Transmembrane</keyword>
<reference evidence="2 3" key="1">
    <citation type="submission" date="2020-03" db="EMBL/GenBank/DDBJ databases">
        <title>Genomic Encyclopedia of Type Strains, Phase IV (KMG-IV): sequencing the most valuable type-strain genomes for metagenomic binning, comparative biology and taxonomic classification.</title>
        <authorList>
            <person name="Goeker M."/>
        </authorList>
    </citation>
    <scope>NUCLEOTIDE SEQUENCE [LARGE SCALE GENOMIC DNA]</scope>
    <source>
        <strain evidence="2 3">DSM 4736</strain>
    </source>
</reference>
<keyword evidence="1" id="KW-1133">Transmembrane helix</keyword>
<evidence type="ECO:0008006" key="4">
    <source>
        <dbReference type="Google" id="ProtNLM"/>
    </source>
</evidence>
<feature type="transmembrane region" description="Helical" evidence="1">
    <location>
        <begin position="116"/>
        <end position="146"/>
    </location>
</feature>
<feature type="transmembrane region" description="Helical" evidence="1">
    <location>
        <begin position="222"/>
        <end position="242"/>
    </location>
</feature>
<gene>
    <name evidence="2" type="ORF">GGQ87_002775</name>
</gene>
<keyword evidence="3" id="KW-1185">Reference proteome</keyword>
<comment type="caution">
    <text evidence="2">The sequence shown here is derived from an EMBL/GenBank/DDBJ whole genome shotgun (WGS) entry which is preliminary data.</text>
</comment>